<keyword evidence="2" id="KW-1185">Reference proteome</keyword>
<protein>
    <submittedName>
        <fullName evidence="1">Uncharacterized protein</fullName>
    </submittedName>
</protein>
<gene>
    <name evidence="1" type="ORF">DPEC_G00360370</name>
</gene>
<dbReference type="EMBL" id="CM055764">
    <property type="protein sequence ID" value="KAJ7984978.1"/>
    <property type="molecule type" value="Genomic_DNA"/>
</dbReference>
<comment type="caution">
    <text evidence="1">The sequence shown here is derived from an EMBL/GenBank/DDBJ whole genome shotgun (WGS) entry which is preliminary data.</text>
</comment>
<evidence type="ECO:0000313" key="1">
    <source>
        <dbReference type="EMBL" id="KAJ7984978.1"/>
    </source>
</evidence>
<dbReference type="Proteomes" id="UP001157502">
    <property type="component" value="Chromosome 37"/>
</dbReference>
<name>A0ACC2F0X8_DALPE</name>
<evidence type="ECO:0000313" key="2">
    <source>
        <dbReference type="Proteomes" id="UP001157502"/>
    </source>
</evidence>
<sequence length="124" mass="13733">MRLTLSIGGSCGMEIEALLGIICCRWTPSLPRKKHPVHHGTGIPNLDEDNPMLHQQMENGQAQPEREHQLLLSCYPWCPSKDAETGPPLPETWQQLVQHTLIVLPKAECQDVSPRQADGAGPPE</sequence>
<accession>A0ACC2F0X8</accession>
<organism evidence="1 2">
    <name type="scientific">Dallia pectoralis</name>
    <name type="common">Alaska blackfish</name>
    <dbReference type="NCBI Taxonomy" id="75939"/>
    <lineage>
        <taxon>Eukaryota</taxon>
        <taxon>Metazoa</taxon>
        <taxon>Chordata</taxon>
        <taxon>Craniata</taxon>
        <taxon>Vertebrata</taxon>
        <taxon>Euteleostomi</taxon>
        <taxon>Actinopterygii</taxon>
        <taxon>Neopterygii</taxon>
        <taxon>Teleostei</taxon>
        <taxon>Protacanthopterygii</taxon>
        <taxon>Esociformes</taxon>
        <taxon>Umbridae</taxon>
        <taxon>Dallia</taxon>
    </lineage>
</organism>
<reference evidence="1" key="1">
    <citation type="submission" date="2021-05" db="EMBL/GenBank/DDBJ databases">
        <authorList>
            <person name="Pan Q."/>
            <person name="Jouanno E."/>
            <person name="Zahm M."/>
            <person name="Klopp C."/>
            <person name="Cabau C."/>
            <person name="Louis A."/>
            <person name="Berthelot C."/>
            <person name="Parey E."/>
            <person name="Roest Crollius H."/>
            <person name="Montfort J."/>
            <person name="Robinson-Rechavi M."/>
            <person name="Bouchez O."/>
            <person name="Lampietro C."/>
            <person name="Lopez Roques C."/>
            <person name="Donnadieu C."/>
            <person name="Postlethwait J."/>
            <person name="Bobe J."/>
            <person name="Dillon D."/>
            <person name="Chandos A."/>
            <person name="von Hippel F."/>
            <person name="Guiguen Y."/>
        </authorList>
    </citation>
    <scope>NUCLEOTIDE SEQUENCE</scope>
    <source>
        <strain evidence="1">YG-Jan2019</strain>
    </source>
</reference>
<proteinExistence type="predicted"/>